<accession>A0AAV5QTU2</accession>
<gene>
    <name evidence="7" type="ORF">DASC09_049800</name>
</gene>
<dbReference type="CDD" id="cd12148">
    <property type="entry name" value="fungal_TF_MHR"/>
    <property type="match status" value="1"/>
</dbReference>
<evidence type="ECO:0000313" key="8">
    <source>
        <dbReference type="Proteomes" id="UP001360560"/>
    </source>
</evidence>
<dbReference type="GO" id="GO:0005634">
    <property type="term" value="C:nucleus"/>
    <property type="evidence" value="ECO:0007669"/>
    <property type="project" value="TreeGrafter"/>
</dbReference>
<dbReference type="SUPFAM" id="SSF57701">
    <property type="entry name" value="Zn2/Cys6 DNA-binding domain"/>
    <property type="match status" value="1"/>
</dbReference>
<feature type="domain" description="Zn(2)-C6 fungal-type" evidence="6">
    <location>
        <begin position="14"/>
        <end position="46"/>
    </location>
</feature>
<dbReference type="EMBL" id="BTFZ01000012">
    <property type="protein sequence ID" value="GMM37655.1"/>
    <property type="molecule type" value="Genomic_DNA"/>
</dbReference>
<dbReference type="Proteomes" id="UP001360560">
    <property type="component" value="Unassembled WGS sequence"/>
</dbReference>
<keyword evidence="1" id="KW-0805">Transcription regulation</keyword>
<dbReference type="InterPro" id="IPR001138">
    <property type="entry name" value="Zn2Cys6_DnaBD"/>
</dbReference>
<protein>
    <recommendedName>
        <fullName evidence="6">Zn(2)-C6 fungal-type domain-containing protein</fullName>
    </recommendedName>
</protein>
<dbReference type="GeneID" id="90075630"/>
<sequence>MDSGKRKRNRVAQSCTICRVKKKRCDKVRPVCGYCQEHGFSASCQYDEDRILRETISRIRKPDVVSSETEIQSLQAQVSNMSQHIEKLESLLSQYSEASSISVTSNHHQMQQQQRPIISEKDTIDFSNNLVVSSRSNSLVYTHPFHWLMLLRGDLFQTVLLFLNRCYRHIKQKFKEAEIDNDLSVLINPLPSQLNEGFKNDKLLFILNFLLDKESPLFEQNSKYVTQTFASKHAVITFPSFIDSFLYNATSRTSLIEEIANILPKQQSHIQFLWNVFERYVYPFVPILNLKAFKRDIELIIVGLKIDDRSTNNVANHDDFISLNITLTSVIDLSMIGCFLIILRISYSVLRYNPDLLTPKNPIEREIVNIDNLQYISREYITLASACFSQAKAFLKPNINVLNAYMFIYYYITSAEEHAGAIPLDERSILLGTIHSFATSIGLSQDWSTVLVREGAPHPGSDFQDKESLVYITRKLWYSIQDFICDEFVLDASPLTNLIKESSSGSVQLPKKPLLKAGATPSINTLSVDLEDQLNSLIDLNFAKKKEVNKLVSDINCAIDITGATKVKDIYWCYEEYNEYLITSFGDAHSFFTNNDNFKSFTPVDSGKKIVLTDIYLITLHKVMQFERFLMIFSLKLKLTICLLTRYENSGNQALYSFFLRDFVTSVALVVKVLIKEYSMNNKTFLNINIDGMSNVDLKNFNFRITPKFEKLVRIVLSCGLSLLLRIFISIFLLHHRVRELSFDHDPLNLQASETLIEKIECFIKFRNILFQSMDIIFKGHFEKHIRFYYYGLKSLFPFLVTLIEYRNLEKLMTENPDADNFEFFNFLFSYKKLNGGHLSDDSLPTTGRFFDNEYPLVQIPDDFSLLKFSPSVLQAYHEILESNASVLNELQKIIDSDELYHTIKQEDSPDFLQTLEKFFKEGT</sequence>
<dbReference type="SMART" id="SM00066">
    <property type="entry name" value="GAL4"/>
    <property type="match status" value="1"/>
</dbReference>
<reference evidence="7 8" key="1">
    <citation type="journal article" date="2023" name="Elife">
        <title>Identification of key yeast species and microbe-microbe interactions impacting larval growth of Drosophila in the wild.</title>
        <authorList>
            <person name="Mure A."/>
            <person name="Sugiura Y."/>
            <person name="Maeda R."/>
            <person name="Honda K."/>
            <person name="Sakurai N."/>
            <person name="Takahashi Y."/>
            <person name="Watada M."/>
            <person name="Katoh T."/>
            <person name="Gotoh A."/>
            <person name="Gotoh Y."/>
            <person name="Taniguchi I."/>
            <person name="Nakamura K."/>
            <person name="Hayashi T."/>
            <person name="Katayama T."/>
            <person name="Uemura T."/>
            <person name="Hattori Y."/>
        </authorList>
    </citation>
    <scope>NUCLEOTIDE SEQUENCE [LARGE SCALE GENOMIC DNA]</scope>
    <source>
        <strain evidence="7 8">SC-9</strain>
    </source>
</reference>
<comment type="caution">
    <text evidence="7">The sequence shown here is derived from an EMBL/GenBank/DDBJ whole genome shotgun (WGS) entry which is preliminary data.</text>
</comment>
<dbReference type="PANTHER" id="PTHR31069:SF12">
    <property type="entry name" value="TRANSCRIPTION FACTOR DOMAIN-CONTAINING PROTEIN"/>
    <property type="match status" value="1"/>
</dbReference>
<evidence type="ECO:0000259" key="6">
    <source>
        <dbReference type="PROSITE" id="PS50048"/>
    </source>
</evidence>
<dbReference type="GO" id="GO:0000978">
    <property type="term" value="F:RNA polymerase II cis-regulatory region sequence-specific DNA binding"/>
    <property type="evidence" value="ECO:0007669"/>
    <property type="project" value="TreeGrafter"/>
</dbReference>
<keyword evidence="8" id="KW-1185">Reference proteome</keyword>
<keyword evidence="5" id="KW-0175">Coiled coil</keyword>
<evidence type="ECO:0000256" key="4">
    <source>
        <dbReference type="ARBA" id="ARBA00023242"/>
    </source>
</evidence>
<evidence type="ECO:0000256" key="5">
    <source>
        <dbReference type="SAM" id="Coils"/>
    </source>
</evidence>
<name>A0AAV5QTU2_9ASCO</name>
<keyword evidence="4" id="KW-0539">Nucleus</keyword>
<keyword evidence="3" id="KW-0804">Transcription</keyword>
<dbReference type="GO" id="GO:0045944">
    <property type="term" value="P:positive regulation of transcription by RNA polymerase II"/>
    <property type="evidence" value="ECO:0007669"/>
    <property type="project" value="TreeGrafter"/>
</dbReference>
<dbReference type="GO" id="GO:0008270">
    <property type="term" value="F:zinc ion binding"/>
    <property type="evidence" value="ECO:0007669"/>
    <property type="project" value="InterPro"/>
</dbReference>
<evidence type="ECO:0000256" key="3">
    <source>
        <dbReference type="ARBA" id="ARBA00023163"/>
    </source>
</evidence>
<evidence type="ECO:0000313" key="7">
    <source>
        <dbReference type="EMBL" id="GMM37655.1"/>
    </source>
</evidence>
<dbReference type="CDD" id="cd00067">
    <property type="entry name" value="GAL4"/>
    <property type="match status" value="1"/>
</dbReference>
<dbReference type="PANTHER" id="PTHR31069">
    <property type="entry name" value="OLEATE-ACTIVATED TRANSCRIPTION FACTOR 1-RELATED"/>
    <property type="match status" value="1"/>
</dbReference>
<dbReference type="RefSeq" id="XP_064854651.1">
    <property type="nucleotide sequence ID" value="XM_064998579.1"/>
</dbReference>
<dbReference type="Gene3D" id="4.10.240.10">
    <property type="entry name" value="Zn(2)-C6 fungal-type DNA-binding domain"/>
    <property type="match status" value="1"/>
</dbReference>
<evidence type="ECO:0000256" key="1">
    <source>
        <dbReference type="ARBA" id="ARBA00023015"/>
    </source>
</evidence>
<evidence type="ECO:0000256" key="2">
    <source>
        <dbReference type="ARBA" id="ARBA00023125"/>
    </source>
</evidence>
<keyword evidence="2" id="KW-0238">DNA-binding</keyword>
<feature type="coiled-coil region" evidence="5">
    <location>
        <begin position="71"/>
        <end position="98"/>
    </location>
</feature>
<organism evidence="7 8">
    <name type="scientific">Saccharomycopsis crataegensis</name>
    <dbReference type="NCBI Taxonomy" id="43959"/>
    <lineage>
        <taxon>Eukaryota</taxon>
        <taxon>Fungi</taxon>
        <taxon>Dikarya</taxon>
        <taxon>Ascomycota</taxon>
        <taxon>Saccharomycotina</taxon>
        <taxon>Saccharomycetes</taxon>
        <taxon>Saccharomycopsidaceae</taxon>
        <taxon>Saccharomycopsis</taxon>
    </lineage>
</organism>
<dbReference type="Pfam" id="PF00172">
    <property type="entry name" value="Zn_clus"/>
    <property type="match status" value="1"/>
</dbReference>
<dbReference type="PROSITE" id="PS00463">
    <property type="entry name" value="ZN2_CY6_FUNGAL_1"/>
    <property type="match status" value="1"/>
</dbReference>
<dbReference type="GO" id="GO:0000981">
    <property type="term" value="F:DNA-binding transcription factor activity, RNA polymerase II-specific"/>
    <property type="evidence" value="ECO:0007669"/>
    <property type="project" value="InterPro"/>
</dbReference>
<dbReference type="PROSITE" id="PS50048">
    <property type="entry name" value="ZN2_CY6_FUNGAL_2"/>
    <property type="match status" value="1"/>
</dbReference>
<dbReference type="InterPro" id="IPR050675">
    <property type="entry name" value="OAF3"/>
</dbReference>
<dbReference type="AlphaFoldDB" id="A0AAV5QTU2"/>
<proteinExistence type="predicted"/>
<dbReference type="InterPro" id="IPR036864">
    <property type="entry name" value="Zn2-C6_fun-type_DNA-bd_sf"/>
</dbReference>